<dbReference type="GO" id="GO:0006310">
    <property type="term" value="P:DNA recombination"/>
    <property type="evidence" value="ECO:0007669"/>
    <property type="project" value="UniProtKB-KW"/>
</dbReference>
<dbReference type="EMBL" id="QJKJ01015642">
    <property type="protein sequence ID" value="RDX62176.1"/>
    <property type="molecule type" value="Genomic_DNA"/>
</dbReference>
<dbReference type="GO" id="GO:0016787">
    <property type="term" value="F:hydrolase activity"/>
    <property type="evidence" value="ECO:0007669"/>
    <property type="project" value="UniProtKB-KW"/>
</dbReference>
<dbReference type="GO" id="GO:0046872">
    <property type="term" value="F:metal ion binding"/>
    <property type="evidence" value="ECO:0007669"/>
    <property type="project" value="UniProtKB-KW"/>
</dbReference>
<keyword evidence="11" id="KW-1185">Reference proteome</keyword>
<keyword evidence="8" id="KW-0808">Transferase</keyword>
<dbReference type="AlphaFoldDB" id="A0A371E808"/>
<proteinExistence type="predicted"/>
<dbReference type="PANTHER" id="PTHR42648">
    <property type="entry name" value="TRANSPOSASE, PUTATIVE-RELATED"/>
    <property type="match status" value="1"/>
</dbReference>
<keyword evidence="9" id="KW-0233">DNA recombination</keyword>
<evidence type="ECO:0000313" key="11">
    <source>
        <dbReference type="Proteomes" id="UP000257109"/>
    </source>
</evidence>
<evidence type="ECO:0000256" key="1">
    <source>
        <dbReference type="ARBA" id="ARBA00022722"/>
    </source>
</evidence>
<evidence type="ECO:0000313" key="10">
    <source>
        <dbReference type="EMBL" id="RDX62176.1"/>
    </source>
</evidence>
<keyword evidence="8" id="KW-0239">DNA-directed DNA polymerase</keyword>
<keyword evidence="2" id="KW-0479">Metal-binding</keyword>
<organism evidence="10 11">
    <name type="scientific">Mucuna pruriens</name>
    <name type="common">Velvet bean</name>
    <name type="synonym">Dolichos pruriens</name>
    <dbReference type="NCBI Taxonomy" id="157652"/>
    <lineage>
        <taxon>Eukaryota</taxon>
        <taxon>Viridiplantae</taxon>
        <taxon>Streptophyta</taxon>
        <taxon>Embryophyta</taxon>
        <taxon>Tracheophyta</taxon>
        <taxon>Spermatophyta</taxon>
        <taxon>Magnoliopsida</taxon>
        <taxon>eudicotyledons</taxon>
        <taxon>Gunneridae</taxon>
        <taxon>Pentapetalae</taxon>
        <taxon>rosids</taxon>
        <taxon>fabids</taxon>
        <taxon>Fabales</taxon>
        <taxon>Fabaceae</taxon>
        <taxon>Papilionoideae</taxon>
        <taxon>50 kb inversion clade</taxon>
        <taxon>NPAAA clade</taxon>
        <taxon>indigoferoid/millettioid clade</taxon>
        <taxon>Phaseoleae</taxon>
        <taxon>Mucuna</taxon>
    </lineage>
</organism>
<keyword evidence="5" id="KW-0460">Magnesium</keyword>
<keyword evidence="1" id="KW-0540">Nuclease</keyword>
<dbReference type="InterPro" id="IPR039537">
    <property type="entry name" value="Retrotran_Ty1/copia-like"/>
</dbReference>
<dbReference type="Proteomes" id="UP000257109">
    <property type="component" value="Unassembled WGS sequence"/>
</dbReference>
<dbReference type="InterPro" id="IPR036397">
    <property type="entry name" value="RNaseH_sf"/>
</dbReference>
<keyword evidence="4" id="KW-0378">Hydrolase</keyword>
<dbReference type="SUPFAM" id="SSF53098">
    <property type="entry name" value="Ribonuclease H-like"/>
    <property type="match status" value="1"/>
</dbReference>
<evidence type="ECO:0000256" key="4">
    <source>
        <dbReference type="ARBA" id="ARBA00022801"/>
    </source>
</evidence>
<reference evidence="10" key="1">
    <citation type="submission" date="2018-05" db="EMBL/GenBank/DDBJ databases">
        <title>Draft genome of Mucuna pruriens seed.</title>
        <authorList>
            <person name="Nnadi N.E."/>
            <person name="Vos R."/>
            <person name="Hasami M.H."/>
            <person name="Devisetty U.K."/>
            <person name="Aguiy J.C."/>
        </authorList>
    </citation>
    <scope>NUCLEOTIDE SEQUENCE [LARGE SCALE GENOMIC DNA]</scope>
    <source>
        <strain evidence="10">JCA_2017</strain>
    </source>
</reference>
<protein>
    <submittedName>
        <fullName evidence="10">Uncharacterized protein</fullName>
    </submittedName>
</protein>
<name>A0A371E808_MUCPR</name>
<evidence type="ECO:0000256" key="8">
    <source>
        <dbReference type="ARBA" id="ARBA00022932"/>
    </source>
</evidence>
<sequence length="124" mass="14456">MVLKILSLNIFYAPSLHHNLLSRSQLLEKGYNMHIHHDYCTLIDKNESYMPKSNEFIIRKNITLMDMVRCMLKAKQMPKEFLAEAVAIIVYILNKCLTKSVCDKMLEEALSGRKLSIRHLKAFD</sequence>
<accession>A0A371E808</accession>
<evidence type="ECO:0000256" key="5">
    <source>
        <dbReference type="ARBA" id="ARBA00022842"/>
    </source>
</evidence>
<keyword evidence="7" id="KW-0695">RNA-directed DNA polymerase</keyword>
<dbReference type="PANTHER" id="PTHR42648:SF11">
    <property type="entry name" value="TRANSPOSON TY4-P GAG-POL POLYPROTEIN"/>
    <property type="match status" value="1"/>
</dbReference>
<dbReference type="GO" id="GO:0003964">
    <property type="term" value="F:RNA-directed DNA polymerase activity"/>
    <property type="evidence" value="ECO:0007669"/>
    <property type="project" value="UniProtKB-KW"/>
</dbReference>
<dbReference type="GO" id="GO:0003887">
    <property type="term" value="F:DNA-directed DNA polymerase activity"/>
    <property type="evidence" value="ECO:0007669"/>
    <property type="project" value="UniProtKB-KW"/>
</dbReference>
<dbReference type="Gene3D" id="3.30.420.10">
    <property type="entry name" value="Ribonuclease H-like superfamily/Ribonuclease H"/>
    <property type="match status" value="1"/>
</dbReference>
<keyword evidence="6" id="KW-0229">DNA integration</keyword>
<comment type="caution">
    <text evidence="10">The sequence shown here is derived from an EMBL/GenBank/DDBJ whole genome shotgun (WGS) entry which is preliminary data.</text>
</comment>
<dbReference type="GO" id="GO:0003676">
    <property type="term" value="F:nucleic acid binding"/>
    <property type="evidence" value="ECO:0007669"/>
    <property type="project" value="InterPro"/>
</dbReference>
<evidence type="ECO:0000256" key="9">
    <source>
        <dbReference type="ARBA" id="ARBA00023172"/>
    </source>
</evidence>
<dbReference type="GO" id="GO:0004519">
    <property type="term" value="F:endonuclease activity"/>
    <property type="evidence" value="ECO:0007669"/>
    <property type="project" value="UniProtKB-KW"/>
</dbReference>
<gene>
    <name evidence="10" type="ORF">CR513_59514</name>
</gene>
<keyword evidence="3" id="KW-0255">Endonuclease</keyword>
<feature type="non-terminal residue" evidence="10">
    <location>
        <position position="1"/>
    </location>
</feature>
<evidence type="ECO:0000256" key="2">
    <source>
        <dbReference type="ARBA" id="ARBA00022723"/>
    </source>
</evidence>
<dbReference type="OrthoDB" id="6776856at2759"/>
<evidence type="ECO:0000256" key="3">
    <source>
        <dbReference type="ARBA" id="ARBA00022759"/>
    </source>
</evidence>
<evidence type="ECO:0000256" key="6">
    <source>
        <dbReference type="ARBA" id="ARBA00022908"/>
    </source>
</evidence>
<dbReference type="InterPro" id="IPR012337">
    <property type="entry name" value="RNaseH-like_sf"/>
</dbReference>
<keyword evidence="8" id="KW-0548">Nucleotidyltransferase</keyword>
<dbReference type="GO" id="GO:0015074">
    <property type="term" value="P:DNA integration"/>
    <property type="evidence" value="ECO:0007669"/>
    <property type="project" value="UniProtKB-KW"/>
</dbReference>
<evidence type="ECO:0000256" key="7">
    <source>
        <dbReference type="ARBA" id="ARBA00022918"/>
    </source>
</evidence>